<keyword evidence="2" id="KW-1185">Reference proteome</keyword>
<sequence length="122" mass="12862">MPDSQSYVDRSAVLCLACSSSLPPRSKHVVGNTDNDIFITSCCNRPICPSCLSANPRLRRYNPCLSCLGGVDVVGTASGLVSATKTPNIDGAVRDEDNFVIGDDDDDIDDGLENTIPSGSLL</sequence>
<dbReference type="InParanoid" id="F8PYB1"/>
<name>F8PYB1_SERL3</name>
<dbReference type="Proteomes" id="UP000008063">
    <property type="component" value="Unassembled WGS sequence"/>
</dbReference>
<dbReference type="EMBL" id="GL945480">
    <property type="protein sequence ID" value="EGN98874.1"/>
    <property type="molecule type" value="Genomic_DNA"/>
</dbReference>
<dbReference type="OMA" id="DIFITSC"/>
<dbReference type="AlphaFoldDB" id="F8PYB1"/>
<feature type="non-terminal residue" evidence="1">
    <location>
        <position position="122"/>
    </location>
</feature>
<evidence type="ECO:0000313" key="2">
    <source>
        <dbReference type="Proteomes" id="UP000008063"/>
    </source>
</evidence>
<protein>
    <submittedName>
        <fullName evidence="1">Uncharacterized protein</fullName>
    </submittedName>
</protein>
<accession>F8PYB1</accession>
<reference evidence="2" key="1">
    <citation type="journal article" date="2011" name="Science">
        <title>The plant cell wall-decomposing machinery underlies the functional diversity of forest fungi.</title>
        <authorList>
            <person name="Eastwood D.C."/>
            <person name="Floudas D."/>
            <person name="Binder M."/>
            <person name="Majcherczyk A."/>
            <person name="Schneider P."/>
            <person name="Aerts A."/>
            <person name="Asiegbu F.O."/>
            <person name="Baker S.E."/>
            <person name="Barry K."/>
            <person name="Bendiksby M."/>
            <person name="Blumentritt M."/>
            <person name="Coutinho P.M."/>
            <person name="Cullen D."/>
            <person name="de Vries R.P."/>
            <person name="Gathman A."/>
            <person name="Goodell B."/>
            <person name="Henrissat B."/>
            <person name="Ihrmark K."/>
            <person name="Kauserud H."/>
            <person name="Kohler A."/>
            <person name="LaButti K."/>
            <person name="Lapidus A."/>
            <person name="Lavin J.L."/>
            <person name="Lee Y.-H."/>
            <person name="Lindquist E."/>
            <person name="Lilly W."/>
            <person name="Lucas S."/>
            <person name="Morin E."/>
            <person name="Murat C."/>
            <person name="Oguiza J.A."/>
            <person name="Park J."/>
            <person name="Pisabarro A.G."/>
            <person name="Riley R."/>
            <person name="Rosling A."/>
            <person name="Salamov A."/>
            <person name="Schmidt O."/>
            <person name="Schmutz J."/>
            <person name="Skrede I."/>
            <person name="Stenlid J."/>
            <person name="Wiebenga A."/>
            <person name="Xie X."/>
            <person name="Kuees U."/>
            <person name="Hibbett D.S."/>
            <person name="Hoffmeister D."/>
            <person name="Hoegberg N."/>
            <person name="Martin F."/>
            <person name="Grigoriev I.V."/>
            <person name="Watkinson S.C."/>
        </authorList>
    </citation>
    <scope>NUCLEOTIDE SEQUENCE [LARGE SCALE GENOMIC DNA]</scope>
    <source>
        <strain evidence="2">strain S7.3</strain>
    </source>
</reference>
<proteinExistence type="predicted"/>
<gene>
    <name evidence="1" type="ORF">SERLA73DRAFT_136888</name>
</gene>
<evidence type="ECO:0000313" key="1">
    <source>
        <dbReference type="EMBL" id="EGN98874.1"/>
    </source>
</evidence>
<dbReference type="HOGENOM" id="CLU_2032235_0_0_1"/>
<organism evidence="2">
    <name type="scientific">Serpula lacrymans var. lacrymans (strain S7.3)</name>
    <name type="common">Dry rot fungus</name>
    <dbReference type="NCBI Taxonomy" id="936435"/>
    <lineage>
        <taxon>Eukaryota</taxon>
        <taxon>Fungi</taxon>
        <taxon>Dikarya</taxon>
        <taxon>Basidiomycota</taxon>
        <taxon>Agaricomycotina</taxon>
        <taxon>Agaricomycetes</taxon>
        <taxon>Agaricomycetidae</taxon>
        <taxon>Boletales</taxon>
        <taxon>Coniophorineae</taxon>
        <taxon>Serpulaceae</taxon>
        <taxon>Serpula</taxon>
    </lineage>
</organism>